<feature type="region of interest" description="Disordered" evidence="1">
    <location>
        <begin position="1"/>
        <end position="36"/>
    </location>
</feature>
<feature type="compositionally biased region" description="Basic and acidic residues" evidence="1">
    <location>
        <begin position="25"/>
        <end position="36"/>
    </location>
</feature>
<evidence type="ECO:0000313" key="3">
    <source>
        <dbReference type="Proteomes" id="UP000026962"/>
    </source>
</evidence>
<sequence length="69" mass="7683">MTRTVRAPQTSPTQELPVRPTATVREPEDARDSNEEVRRFIIPSPDTKKVDAANISEMHCSTGAFRSAQ</sequence>
<feature type="compositionally biased region" description="Polar residues" evidence="1">
    <location>
        <begin position="1"/>
        <end position="14"/>
    </location>
</feature>
<dbReference type="EnsemblPlants" id="OPUNC07G14100.1">
    <property type="protein sequence ID" value="OPUNC07G14100.1"/>
    <property type="gene ID" value="OPUNC07G14100"/>
</dbReference>
<dbReference type="Proteomes" id="UP000026962">
    <property type="component" value="Chromosome 7"/>
</dbReference>
<keyword evidence="3" id="KW-1185">Reference proteome</keyword>
<reference evidence="2" key="1">
    <citation type="submission" date="2015-04" db="UniProtKB">
        <authorList>
            <consortium name="EnsemblPlants"/>
        </authorList>
    </citation>
    <scope>IDENTIFICATION</scope>
</reference>
<proteinExistence type="predicted"/>
<name>A0A0E0LKZ3_ORYPU</name>
<protein>
    <submittedName>
        <fullName evidence="2">Uncharacterized protein</fullName>
    </submittedName>
</protein>
<evidence type="ECO:0000256" key="1">
    <source>
        <dbReference type="SAM" id="MobiDB-lite"/>
    </source>
</evidence>
<dbReference type="HOGENOM" id="CLU_2816894_0_0_1"/>
<dbReference type="AlphaFoldDB" id="A0A0E0LKZ3"/>
<reference evidence="2" key="2">
    <citation type="submission" date="2018-05" db="EMBL/GenBank/DDBJ databases">
        <title>OpunRS2 (Oryza punctata Reference Sequence Version 2).</title>
        <authorList>
            <person name="Zhang J."/>
            <person name="Kudrna D."/>
            <person name="Lee S."/>
            <person name="Talag J."/>
            <person name="Welchert J."/>
            <person name="Wing R.A."/>
        </authorList>
    </citation>
    <scope>NUCLEOTIDE SEQUENCE [LARGE SCALE GENOMIC DNA]</scope>
</reference>
<dbReference type="Gramene" id="OPUNC07G14100.1">
    <property type="protein sequence ID" value="OPUNC07G14100.1"/>
    <property type="gene ID" value="OPUNC07G14100"/>
</dbReference>
<organism evidence="2">
    <name type="scientific">Oryza punctata</name>
    <name type="common">Red rice</name>
    <dbReference type="NCBI Taxonomy" id="4537"/>
    <lineage>
        <taxon>Eukaryota</taxon>
        <taxon>Viridiplantae</taxon>
        <taxon>Streptophyta</taxon>
        <taxon>Embryophyta</taxon>
        <taxon>Tracheophyta</taxon>
        <taxon>Spermatophyta</taxon>
        <taxon>Magnoliopsida</taxon>
        <taxon>Liliopsida</taxon>
        <taxon>Poales</taxon>
        <taxon>Poaceae</taxon>
        <taxon>BOP clade</taxon>
        <taxon>Oryzoideae</taxon>
        <taxon>Oryzeae</taxon>
        <taxon>Oryzinae</taxon>
        <taxon>Oryza</taxon>
    </lineage>
</organism>
<evidence type="ECO:0000313" key="2">
    <source>
        <dbReference type="EnsemblPlants" id="OPUNC07G14100.1"/>
    </source>
</evidence>
<accession>A0A0E0LKZ3</accession>